<gene>
    <name evidence="3" type="ORF">GK108_17390</name>
</gene>
<feature type="compositionally biased region" description="Low complexity" evidence="1">
    <location>
        <begin position="123"/>
        <end position="147"/>
    </location>
</feature>
<feature type="signal peptide" evidence="2">
    <location>
        <begin position="1"/>
        <end position="20"/>
    </location>
</feature>
<sequence length="249" mass="26829">MKIKSLILALPVLCFACGTATDTSDPAYQESASPILAKRVAGVQTLTSNAIYDNPCHILGEEYVRSALNLDEKTEISEVAQHDGCEFEWAGNKAQVSFNGYKPYPSIDFASYNFDKLYQNKPAKAAAPVVEPTEVAPETEGTAAETEAPGKEHKAEEPKQSHPSPGITSATAPHTEAAVSQGSFEAVSGIGDKAVWNATTGALHVLYINHIINVTVESKAKEEVRKEQAQKIAEVLIEKIAANEYTRLL</sequence>
<evidence type="ECO:0000313" key="3">
    <source>
        <dbReference type="EMBL" id="NDU96660.1"/>
    </source>
</evidence>
<feature type="region of interest" description="Disordered" evidence="1">
    <location>
        <begin position="123"/>
        <end position="176"/>
    </location>
</feature>
<evidence type="ECO:0008006" key="5">
    <source>
        <dbReference type="Google" id="ProtNLM"/>
    </source>
</evidence>
<organism evidence="3 4">
    <name type="scientific">Spirosoma terrae</name>
    <dbReference type="NCBI Taxonomy" id="1968276"/>
    <lineage>
        <taxon>Bacteria</taxon>
        <taxon>Pseudomonadati</taxon>
        <taxon>Bacteroidota</taxon>
        <taxon>Cytophagia</taxon>
        <taxon>Cytophagales</taxon>
        <taxon>Cytophagaceae</taxon>
        <taxon>Spirosoma</taxon>
    </lineage>
</organism>
<dbReference type="EMBL" id="JAAFZH010000007">
    <property type="protein sequence ID" value="NDU96660.1"/>
    <property type="molecule type" value="Genomic_DNA"/>
</dbReference>
<dbReference type="Proteomes" id="UP000474175">
    <property type="component" value="Unassembled WGS sequence"/>
</dbReference>
<accession>A0A6L9L8C5</accession>
<evidence type="ECO:0000313" key="4">
    <source>
        <dbReference type="Proteomes" id="UP000474175"/>
    </source>
</evidence>
<proteinExistence type="predicted"/>
<evidence type="ECO:0000256" key="2">
    <source>
        <dbReference type="SAM" id="SignalP"/>
    </source>
</evidence>
<keyword evidence="4" id="KW-1185">Reference proteome</keyword>
<dbReference type="RefSeq" id="WP_163951251.1">
    <property type="nucleotide sequence ID" value="NZ_JAAFZH010000007.1"/>
</dbReference>
<name>A0A6L9L8C5_9BACT</name>
<feature type="compositionally biased region" description="Basic and acidic residues" evidence="1">
    <location>
        <begin position="148"/>
        <end position="160"/>
    </location>
</feature>
<dbReference type="AlphaFoldDB" id="A0A6L9L8C5"/>
<feature type="compositionally biased region" description="Polar residues" evidence="1">
    <location>
        <begin position="161"/>
        <end position="176"/>
    </location>
</feature>
<evidence type="ECO:0000256" key="1">
    <source>
        <dbReference type="SAM" id="MobiDB-lite"/>
    </source>
</evidence>
<reference evidence="3 4" key="1">
    <citation type="submission" date="2020-02" db="EMBL/GenBank/DDBJ databases">
        <title>Draft genome sequence of two Spirosoma agri KCTC 52727 and Spirosoma terrae KCTC 52035.</title>
        <authorList>
            <person name="Rojas J."/>
            <person name="Ambika Manirajan B."/>
            <person name="Suarez C."/>
            <person name="Ratering S."/>
            <person name="Schnell S."/>
        </authorList>
    </citation>
    <scope>NUCLEOTIDE SEQUENCE [LARGE SCALE GENOMIC DNA]</scope>
    <source>
        <strain evidence="3 4">KCTC 52035</strain>
    </source>
</reference>
<comment type="caution">
    <text evidence="3">The sequence shown here is derived from an EMBL/GenBank/DDBJ whole genome shotgun (WGS) entry which is preliminary data.</text>
</comment>
<protein>
    <recommendedName>
        <fullName evidence="5">Lipoprotein</fullName>
    </recommendedName>
</protein>
<keyword evidence="2" id="KW-0732">Signal</keyword>
<feature type="chain" id="PRO_5026928638" description="Lipoprotein" evidence="2">
    <location>
        <begin position="21"/>
        <end position="249"/>
    </location>
</feature>